<dbReference type="PANTHER" id="PTHR10151:SF120">
    <property type="entry name" value="BIS(5'-ADENOSYL)-TRIPHOSPHATASE"/>
    <property type="match status" value="1"/>
</dbReference>
<dbReference type="Gene3D" id="3.40.720.10">
    <property type="entry name" value="Alkaline Phosphatase, subunit A"/>
    <property type="match status" value="1"/>
</dbReference>
<sequence length="709" mass="80639">MNTPHDIDIPITDLDDSDEDDIIIHQPVANSLIIENDDDHFGTKPHSSFFKRLISPLRLNYSELNLQRESIELADYNVDIGQRIKNPHFLDSSPKSSSWIKRMFFHITIFGFMGSLLLSSIAISNHKQDQLKSHLFDTEKPIYNNGSHDFYPTTIMISLDGFHPHYISPQLTPFMHNLYIDSYGPPYMVPSFPSSTFPNHWTMATGLLPAWHGIVGNTFYDLVIEKQFINVDGGSSLDKYWWGGEPIWETAFYHGVSTAVHMWPGSEVPIDLGRPLEFDKYNGSELLSKKVDRLIDWIDRDISSRPELILGYVPTIDSIGHKYGVSGKQLENGLKYVDNFVETVILELQSRNLSDIVNLIIVSDHGMAPTSDDRLIMIDNLIDLGKIQHFDGWPLFGLRPFEENSVEEVYEDLERQYNELSSPPHFQIFRKEDMPEEWLFGNVDSPYDDRIAPIWLVPDVGYAIVMEKEVADNGGTYKTKGIHGYNNTEVLMRALFLGTGPYFDSKVEKYGKNKVEPFRNTEIYNIVCDSLHFKPNENNGTTNPELVFQKILEDEWNDPVDYPNVDFEIEIIVDANATYDLLFRSDGNISEKEVDIPLNPTSSLLSTEEVIGTSITPESVPGPTFKPDHFETITVTKETTTSSTNTVETSNSVETSTSETSSTDSVQEHDNSLWNYLEDKIEGIIEEIGDEAKVIFDQINDAVSKDDRN</sequence>
<comment type="caution">
    <text evidence="3">The sequence shown here is derived from an EMBL/GenBank/DDBJ whole genome shotgun (WGS) entry which is preliminary data.</text>
</comment>
<feature type="region of interest" description="Disordered" evidence="1">
    <location>
        <begin position="637"/>
        <end position="669"/>
    </location>
</feature>
<feature type="compositionally biased region" description="Low complexity" evidence="1">
    <location>
        <begin position="637"/>
        <end position="665"/>
    </location>
</feature>
<dbReference type="GeneID" id="90074323"/>
<keyword evidence="2" id="KW-0812">Transmembrane</keyword>
<reference evidence="3 4" key="1">
    <citation type="journal article" date="2023" name="Elife">
        <title>Identification of key yeast species and microbe-microbe interactions impacting larval growth of Drosophila in the wild.</title>
        <authorList>
            <person name="Mure A."/>
            <person name="Sugiura Y."/>
            <person name="Maeda R."/>
            <person name="Honda K."/>
            <person name="Sakurai N."/>
            <person name="Takahashi Y."/>
            <person name="Watada M."/>
            <person name="Katoh T."/>
            <person name="Gotoh A."/>
            <person name="Gotoh Y."/>
            <person name="Taniguchi I."/>
            <person name="Nakamura K."/>
            <person name="Hayashi T."/>
            <person name="Katayama T."/>
            <person name="Uemura T."/>
            <person name="Hattori Y."/>
        </authorList>
    </citation>
    <scope>NUCLEOTIDE SEQUENCE [LARGE SCALE GENOMIC DNA]</scope>
    <source>
        <strain evidence="3 4">SC-9</strain>
    </source>
</reference>
<dbReference type="Pfam" id="PF01663">
    <property type="entry name" value="Phosphodiest"/>
    <property type="match status" value="1"/>
</dbReference>
<proteinExistence type="predicted"/>
<protein>
    <submittedName>
        <fullName evidence="3">Nucleotide diphosphatase/phosphodiesterase</fullName>
    </submittedName>
</protein>
<dbReference type="Proteomes" id="UP001360560">
    <property type="component" value="Unassembled WGS sequence"/>
</dbReference>
<dbReference type="PANTHER" id="PTHR10151">
    <property type="entry name" value="ECTONUCLEOTIDE PYROPHOSPHATASE/PHOSPHODIESTERASE"/>
    <property type="match status" value="1"/>
</dbReference>
<dbReference type="Gene3D" id="3.30.1360.180">
    <property type="match status" value="1"/>
</dbReference>
<organism evidence="3 4">
    <name type="scientific">Saccharomycopsis crataegensis</name>
    <dbReference type="NCBI Taxonomy" id="43959"/>
    <lineage>
        <taxon>Eukaryota</taxon>
        <taxon>Fungi</taxon>
        <taxon>Dikarya</taxon>
        <taxon>Ascomycota</taxon>
        <taxon>Saccharomycotina</taxon>
        <taxon>Saccharomycetes</taxon>
        <taxon>Saccharomycopsidaceae</taxon>
        <taxon>Saccharomycopsis</taxon>
    </lineage>
</organism>
<dbReference type="RefSeq" id="XP_064853344.1">
    <property type="nucleotide sequence ID" value="XM_064997272.1"/>
</dbReference>
<dbReference type="GO" id="GO:0009141">
    <property type="term" value="P:nucleoside triphosphate metabolic process"/>
    <property type="evidence" value="ECO:0007669"/>
    <property type="project" value="TreeGrafter"/>
</dbReference>
<evidence type="ECO:0000313" key="4">
    <source>
        <dbReference type="Proteomes" id="UP001360560"/>
    </source>
</evidence>
<gene>
    <name evidence="3" type="ORF">DASC09_036730</name>
</gene>
<dbReference type="InterPro" id="IPR002591">
    <property type="entry name" value="Phosphodiest/P_Trfase"/>
</dbReference>
<dbReference type="AlphaFoldDB" id="A0AAV5QN86"/>
<keyword evidence="2" id="KW-1133">Transmembrane helix</keyword>
<evidence type="ECO:0000313" key="3">
    <source>
        <dbReference type="EMBL" id="GMM36348.1"/>
    </source>
</evidence>
<keyword evidence="4" id="KW-1185">Reference proteome</keyword>
<evidence type="ECO:0000256" key="2">
    <source>
        <dbReference type="SAM" id="Phobius"/>
    </source>
</evidence>
<dbReference type="GO" id="GO:0047429">
    <property type="term" value="F:nucleoside triphosphate diphosphatase activity"/>
    <property type="evidence" value="ECO:0007669"/>
    <property type="project" value="TreeGrafter"/>
</dbReference>
<dbReference type="FunFam" id="3.30.1360.180:FF:000003">
    <property type="entry name" value="Type I phosphodiesterase/nucleotide pyrophosphatase family protein"/>
    <property type="match status" value="1"/>
</dbReference>
<evidence type="ECO:0000256" key="1">
    <source>
        <dbReference type="SAM" id="MobiDB-lite"/>
    </source>
</evidence>
<dbReference type="EMBL" id="BTFZ01000011">
    <property type="protein sequence ID" value="GMM36348.1"/>
    <property type="molecule type" value="Genomic_DNA"/>
</dbReference>
<dbReference type="GO" id="GO:0017111">
    <property type="term" value="F:ribonucleoside triphosphate phosphatase activity"/>
    <property type="evidence" value="ECO:0007669"/>
    <property type="project" value="TreeGrafter"/>
</dbReference>
<accession>A0AAV5QN86</accession>
<dbReference type="CDD" id="cd16018">
    <property type="entry name" value="Enpp"/>
    <property type="match status" value="1"/>
</dbReference>
<name>A0AAV5QN86_9ASCO</name>
<keyword evidence="2" id="KW-0472">Membrane</keyword>
<dbReference type="InterPro" id="IPR017850">
    <property type="entry name" value="Alkaline_phosphatase_core_sf"/>
</dbReference>
<dbReference type="SUPFAM" id="SSF53649">
    <property type="entry name" value="Alkaline phosphatase-like"/>
    <property type="match status" value="1"/>
</dbReference>
<feature type="transmembrane region" description="Helical" evidence="2">
    <location>
        <begin position="103"/>
        <end position="123"/>
    </location>
</feature>